<reference evidence="5" key="1">
    <citation type="submission" date="2022-11" db="EMBL/GenBank/DDBJ databases">
        <title>Chromosomal genome sequence assembly and mating type (MAT) locus characterization of the leprose asexual lichenized fungus Lepraria neglecta (Nyl.) Erichsen.</title>
        <authorList>
            <person name="Allen J.L."/>
            <person name="Pfeffer B."/>
        </authorList>
    </citation>
    <scope>NUCLEOTIDE SEQUENCE</scope>
    <source>
        <strain evidence="5">Allen 5258</strain>
    </source>
</reference>
<keyword evidence="6" id="KW-1185">Reference proteome</keyword>
<comment type="caution">
    <text evidence="5">The sequence shown here is derived from an EMBL/GenBank/DDBJ whole genome shotgun (WGS) entry which is preliminary data.</text>
</comment>
<gene>
    <name evidence="5" type="ORF">OEA41_000161</name>
</gene>
<feature type="region of interest" description="Disordered" evidence="3">
    <location>
        <begin position="428"/>
        <end position="480"/>
    </location>
</feature>
<evidence type="ECO:0000259" key="4">
    <source>
        <dbReference type="PROSITE" id="PS51015"/>
    </source>
</evidence>
<proteinExistence type="predicted"/>
<accession>A0AAE0DP73</accession>
<evidence type="ECO:0000256" key="1">
    <source>
        <dbReference type="ARBA" id="ARBA00023242"/>
    </source>
</evidence>
<keyword evidence="1 2" id="KW-0539">Nucleus</keyword>
<comment type="subcellular location">
    <subcellularLocation>
        <location evidence="2">Nucleus</location>
    </subcellularLocation>
</comment>
<protein>
    <recommendedName>
        <fullName evidence="4">YDG domain-containing protein</fullName>
    </recommendedName>
</protein>
<evidence type="ECO:0000256" key="3">
    <source>
        <dbReference type="SAM" id="MobiDB-lite"/>
    </source>
</evidence>
<feature type="domain" description="YDG" evidence="4">
    <location>
        <begin position="84"/>
        <end position="233"/>
    </location>
</feature>
<organism evidence="5 6">
    <name type="scientific">Lepraria neglecta</name>
    <dbReference type="NCBI Taxonomy" id="209136"/>
    <lineage>
        <taxon>Eukaryota</taxon>
        <taxon>Fungi</taxon>
        <taxon>Dikarya</taxon>
        <taxon>Ascomycota</taxon>
        <taxon>Pezizomycotina</taxon>
        <taxon>Lecanoromycetes</taxon>
        <taxon>OSLEUM clade</taxon>
        <taxon>Lecanoromycetidae</taxon>
        <taxon>Lecanorales</taxon>
        <taxon>Lecanorineae</taxon>
        <taxon>Stereocaulaceae</taxon>
        <taxon>Lepraria</taxon>
    </lineage>
</organism>
<dbReference type="GO" id="GO:0005634">
    <property type="term" value="C:nucleus"/>
    <property type="evidence" value="ECO:0007669"/>
    <property type="project" value="UniProtKB-SubCell"/>
</dbReference>
<dbReference type="InterPro" id="IPR036987">
    <property type="entry name" value="SRA-YDG_sf"/>
</dbReference>
<evidence type="ECO:0000256" key="2">
    <source>
        <dbReference type="PROSITE-ProRule" id="PRU00358"/>
    </source>
</evidence>
<dbReference type="SUPFAM" id="SSF88697">
    <property type="entry name" value="PUA domain-like"/>
    <property type="match status" value="1"/>
</dbReference>
<dbReference type="Proteomes" id="UP001276659">
    <property type="component" value="Unassembled WGS sequence"/>
</dbReference>
<feature type="region of interest" description="Disordered" evidence="3">
    <location>
        <begin position="300"/>
        <end position="322"/>
    </location>
</feature>
<dbReference type="AlphaFoldDB" id="A0AAE0DP73"/>
<dbReference type="EMBL" id="JASNWA010000003">
    <property type="protein sequence ID" value="KAK3178029.1"/>
    <property type="molecule type" value="Genomic_DNA"/>
</dbReference>
<name>A0AAE0DP73_9LECA</name>
<evidence type="ECO:0000313" key="5">
    <source>
        <dbReference type="EMBL" id="KAK3178029.1"/>
    </source>
</evidence>
<dbReference type="InterPro" id="IPR015947">
    <property type="entry name" value="PUA-like_sf"/>
</dbReference>
<dbReference type="Gene3D" id="2.30.280.10">
    <property type="entry name" value="SRA-YDG"/>
    <property type="match status" value="1"/>
</dbReference>
<evidence type="ECO:0000313" key="6">
    <source>
        <dbReference type="Proteomes" id="UP001276659"/>
    </source>
</evidence>
<sequence>MAVLFIFKTLESTPMTLDLLRFSRMEKALMVIANTGASCWSMEVVVQAEEMIQKLEDKLGPLKNLRADLYGPGGRLEGLRKIVGKEDRDDASKLASTAFTLRSPKERLMTVISSWWLKPAAAYRSGMIDETSNGITADEHRAYAIVISGAQEQELRPDGQFKYHATPNNPIAFMTRTMISDTDKVVRVLRSYKLRSNQAPKAGLRYDGLYRIIGYGVRLLPPNSWHFTFTLDRILEQPSIQKALNYPTSDQLGKTITTPVIKEEGVEEEDAGYFSRRTSGLSKRVESVPDIEFTLVAEGTPRSGREKSSIGEVTPESGSMLRSSGDFFDPAKAKPGSTVDGAADYFDPHPGRQWTGYDGARDSEETVERTLIPRIEQGGVNDSTLSASGSTAKVKGTLGYAADYRERDSGERWSDLEGAVKKWDIIQGSPTSGRARGSINDPNMPESDSTVKDSSELSNTAKVESDLDGAEDPLETQPGTGRLVADSAAEFQELMVDELGKRGVRWYECEG</sequence>
<dbReference type="PROSITE" id="PS51015">
    <property type="entry name" value="YDG"/>
    <property type="match status" value="1"/>
</dbReference>
<dbReference type="InterPro" id="IPR003105">
    <property type="entry name" value="SRA_YDG"/>
</dbReference>